<name>A0A1I6WHD3_9RHOB</name>
<feature type="transmembrane region" description="Helical" evidence="1">
    <location>
        <begin position="15"/>
        <end position="36"/>
    </location>
</feature>
<dbReference type="OrthoDB" id="7870913at2"/>
<feature type="transmembrane region" description="Helical" evidence="1">
    <location>
        <begin position="151"/>
        <end position="173"/>
    </location>
</feature>
<dbReference type="Proteomes" id="UP000199392">
    <property type="component" value="Unassembled WGS sequence"/>
</dbReference>
<keyword evidence="1" id="KW-1133">Transmembrane helix</keyword>
<accession>A0A1I6WHD3</accession>
<keyword evidence="3" id="KW-1185">Reference proteome</keyword>
<feature type="transmembrane region" description="Helical" evidence="1">
    <location>
        <begin position="84"/>
        <end position="104"/>
    </location>
</feature>
<dbReference type="AlphaFoldDB" id="A0A1I6WHD3"/>
<dbReference type="InterPro" id="IPR011990">
    <property type="entry name" value="TPR-like_helical_dom_sf"/>
</dbReference>
<keyword evidence="1" id="KW-0812">Transmembrane</keyword>
<protein>
    <submittedName>
        <fullName evidence="2">Uncharacterized protein</fullName>
    </submittedName>
</protein>
<organism evidence="2 3">
    <name type="scientific">Alloyangia pacifica</name>
    <dbReference type="NCBI Taxonomy" id="311180"/>
    <lineage>
        <taxon>Bacteria</taxon>
        <taxon>Pseudomonadati</taxon>
        <taxon>Pseudomonadota</taxon>
        <taxon>Alphaproteobacteria</taxon>
        <taxon>Rhodobacterales</taxon>
        <taxon>Roseobacteraceae</taxon>
        <taxon>Alloyangia</taxon>
    </lineage>
</organism>
<dbReference type="EMBL" id="FOZW01000022">
    <property type="protein sequence ID" value="SFT25387.1"/>
    <property type="molecule type" value="Genomic_DNA"/>
</dbReference>
<evidence type="ECO:0000313" key="2">
    <source>
        <dbReference type="EMBL" id="SFT25387.1"/>
    </source>
</evidence>
<evidence type="ECO:0000313" key="3">
    <source>
        <dbReference type="Proteomes" id="UP000199392"/>
    </source>
</evidence>
<keyword evidence="1" id="KW-0472">Membrane</keyword>
<dbReference type="RefSeq" id="WP_143015454.1">
    <property type="nucleotide sequence ID" value="NZ_FNCL01000025.1"/>
</dbReference>
<feature type="transmembrane region" description="Helical" evidence="1">
    <location>
        <begin position="193"/>
        <end position="218"/>
    </location>
</feature>
<proteinExistence type="predicted"/>
<feature type="transmembrane region" description="Helical" evidence="1">
    <location>
        <begin position="239"/>
        <end position="260"/>
    </location>
</feature>
<dbReference type="Gene3D" id="1.25.40.10">
    <property type="entry name" value="Tetratricopeptide repeat domain"/>
    <property type="match status" value="1"/>
</dbReference>
<gene>
    <name evidence="2" type="ORF">SAMN04488050_1222</name>
</gene>
<sequence>MSQYQSISDFFANEIPWSFGVSAVFFATSSFALNLLSEERKGELSAWLMGAVSEKDWSIRFSKLFDKVFGANHLSLSCIFKSSVASLISVFAIWYMMNFLGIISDRARKEISLTEAIALGLAINVLADYISLLETRYIIGKLRLLKKIRHHVLALMLDALLTAGIITSFIFVFRSYLVVNPDGGSIGELLGAFSIYSIFFYSTFVTSIWTWMHVLSIFTLKAFTSGGLSYYLDVKKRPAVMLSLSLSIWVFAICLLFALFSSPGKDKISFLDRALCYLTPSQVCGHLSRLSAEAASDDFLLKSCSFGHSLPCFERGVELLNADEVLAVSFLERACTKGVNDSCELLIEVYQNGLKSVEENWTKAYTRARLLCERGVTYYCPRPSLKGGMELLLSQLDPIYDPNLSSDQVERGSRDTIEIIPFTEDMLSMPFSYIGDIILGNASDEENTRSKASRLYNKCRDGDAVQCFLLGNFFDERLDIERNYAIAGEFYKLSCVLGFAPSCEWN</sequence>
<feature type="transmembrane region" description="Helical" evidence="1">
    <location>
        <begin position="116"/>
        <end position="139"/>
    </location>
</feature>
<reference evidence="3" key="1">
    <citation type="submission" date="2016-10" db="EMBL/GenBank/DDBJ databases">
        <authorList>
            <person name="Varghese N."/>
            <person name="Submissions S."/>
        </authorList>
    </citation>
    <scope>NUCLEOTIDE SEQUENCE [LARGE SCALE GENOMIC DNA]</scope>
    <source>
        <strain evidence="3">DSM 26894</strain>
    </source>
</reference>
<evidence type="ECO:0000256" key="1">
    <source>
        <dbReference type="SAM" id="Phobius"/>
    </source>
</evidence>